<feature type="binding site" evidence="5">
    <location>
        <begin position="223"/>
        <end position="228"/>
    </location>
    <ligand>
        <name>ATP</name>
        <dbReference type="ChEBI" id="CHEBI:30616"/>
    </ligand>
</feature>
<comment type="caution">
    <text evidence="5">Lacks conserved residue(s) required for the propagation of feature annotation.</text>
</comment>
<dbReference type="GO" id="GO:0046314">
    <property type="term" value="P:phosphocreatine biosynthetic process"/>
    <property type="evidence" value="ECO:0007669"/>
    <property type="project" value="InterPro"/>
</dbReference>
<dbReference type="AlphaFoldDB" id="A0A812T0H5"/>
<sequence length="338" mass="36566">VNGYSGPRHPEVLDPACVSRPVAAYGGHVIGARVEASRNLTNFCFPSAMTLDERADLERIVTKVLLEWEGDLAGDYFPLSGSGSFVAYDGGMTAEDASDLESHGFLFQAPSSAMFLSSGMGKHWPQARGVYANSSRDMAIWINEEDHLRLIATASSPQKAFDRFCALEGALKLGLQHEGLSFASHEAFGFLTSCPSRVGTGGFQVGAQLKLALVEDAEDRHFEDVSSEIESQGVLQMKATARIGQSEADMVQAVVSACEQLIAEEIQLATGLARQTTVGQGAVRSNVVENFSAKLNSIRFHPNEWNCQPLGGMVGTTTFSMPRTRMRLEFNVNITHAE</sequence>
<keyword evidence="1 5" id="KW-0808">Transferase</keyword>
<dbReference type="InterPro" id="IPR022414">
    <property type="entry name" value="ATP-guanido_PTrfase_cat"/>
</dbReference>
<gene>
    <name evidence="7" type="primary">tck1</name>
    <name evidence="7" type="ORF">SNEC2469_LOCUS14577</name>
</gene>
<dbReference type="InterPro" id="IPR000749">
    <property type="entry name" value="ATP-guanido_PTrfase"/>
</dbReference>
<dbReference type="GO" id="GO:0005615">
    <property type="term" value="C:extracellular space"/>
    <property type="evidence" value="ECO:0007669"/>
    <property type="project" value="TreeGrafter"/>
</dbReference>
<dbReference type="Pfam" id="PF00217">
    <property type="entry name" value="ATP-gua_Ptrans"/>
    <property type="match status" value="1"/>
</dbReference>
<keyword evidence="4 5" id="KW-0067">ATP-binding</keyword>
<keyword evidence="2 5" id="KW-0547">Nucleotide-binding</keyword>
<dbReference type="EMBL" id="CAJNJA010023403">
    <property type="protein sequence ID" value="CAE7510416.1"/>
    <property type="molecule type" value="Genomic_DNA"/>
</dbReference>
<feature type="non-terminal residue" evidence="7">
    <location>
        <position position="1"/>
    </location>
</feature>
<feature type="binding site" evidence="5">
    <location>
        <position position="149"/>
    </location>
    <ligand>
        <name>ATP</name>
        <dbReference type="ChEBI" id="CHEBI:30616"/>
    </ligand>
</feature>
<dbReference type="GO" id="GO:0005524">
    <property type="term" value="F:ATP binding"/>
    <property type="evidence" value="ECO:0007669"/>
    <property type="project" value="UniProtKB-UniRule"/>
</dbReference>
<evidence type="ECO:0000259" key="6">
    <source>
        <dbReference type="PROSITE" id="PS51510"/>
    </source>
</evidence>
<dbReference type="OrthoDB" id="430219at2759"/>
<evidence type="ECO:0000313" key="8">
    <source>
        <dbReference type="Proteomes" id="UP000601435"/>
    </source>
</evidence>
<feature type="domain" description="Phosphagen kinase C-terminal" evidence="6">
    <location>
        <begin position="28"/>
        <end position="268"/>
    </location>
</feature>
<feature type="binding site" evidence="5">
    <location>
        <begin position="203"/>
        <end position="207"/>
    </location>
    <ligand>
        <name>ATP</name>
        <dbReference type="ChEBI" id="CHEBI:30616"/>
    </ligand>
</feature>
<dbReference type="Proteomes" id="UP000601435">
    <property type="component" value="Unassembled WGS sequence"/>
</dbReference>
<keyword evidence="3 5" id="KW-0418">Kinase</keyword>
<organism evidence="7 8">
    <name type="scientific">Symbiodinium necroappetens</name>
    <dbReference type="NCBI Taxonomy" id="1628268"/>
    <lineage>
        <taxon>Eukaryota</taxon>
        <taxon>Sar</taxon>
        <taxon>Alveolata</taxon>
        <taxon>Dinophyceae</taxon>
        <taxon>Suessiales</taxon>
        <taxon>Symbiodiniaceae</taxon>
        <taxon>Symbiodinium</taxon>
    </lineage>
</organism>
<evidence type="ECO:0000256" key="2">
    <source>
        <dbReference type="ARBA" id="ARBA00022741"/>
    </source>
</evidence>
<comment type="similarity">
    <text evidence="5">Belongs to the ATP:guanido phosphotransferase family.</text>
</comment>
<dbReference type="InterPro" id="IPR014746">
    <property type="entry name" value="Gln_synth/guanido_kin_cat_dom"/>
</dbReference>
<dbReference type="PROSITE" id="PS51510">
    <property type="entry name" value="PHOSPHAGEN_KINASE_C"/>
    <property type="match status" value="1"/>
</dbReference>
<protein>
    <submittedName>
        <fullName evidence="7">Tck1 protein</fullName>
    </submittedName>
</protein>
<keyword evidence="8" id="KW-1185">Reference proteome</keyword>
<feature type="non-terminal residue" evidence="7">
    <location>
        <position position="338"/>
    </location>
</feature>
<evidence type="ECO:0000256" key="1">
    <source>
        <dbReference type="ARBA" id="ARBA00022679"/>
    </source>
</evidence>
<evidence type="ECO:0000256" key="5">
    <source>
        <dbReference type="PROSITE-ProRule" id="PRU00843"/>
    </source>
</evidence>
<dbReference type="Gene3D" id="3.30.590.10">
    <property type="entry name" value="Glutamine synthetase/guanido kinase, catalytic domain"/>
    <property type="match status" value="1"/>
</dbReference>
<evidence type="ECO:0000256" key="4">
    <source>
        <dbReference type="ARBA" id="ARBA00022840"/>
    </source>
</evidence>
<reference evidence="7" key="1">
    <citation type="submission" date="2021-02" db="EMBL/GenBank/DDBJ databases">
        <authorList>
            <person name="Dougan E. K."/>
            <person name="Rhodes N."/>
            <person name="Thang M."/>
            <person name="Chan C."/>
        </authorList>
    </citation>
    <scope>NUCLEOTIDE SEQUENCE</scope>
</reference>
<proteinExistence type="inferred from homology"/>
<dbReference type="GO" id="GO:0004111">
    <property type="term" value="F:creatine kinase activity"/>
    <property type="evidence" value="ECO:0007669"/>
    <property type="project" value="InterPro"/>
</dbReference>
<dbReference type="PANTHER" id="PTHR11547:SF38">
    <property type="entry name" value="ARGININE KINASE 1-RELATED"/>
    <property type="match status" value="1"/>
</dbReference>
<dbReference type="PANTHER" id="PTHR11547">
    <property type="entry name" value="ARGININE OR CREATINE KINASE"/>
    <property type="match status" value="1"/>
</dbReference>
<dbReference type="SUPFAM" id="SSF55931">
    <property type="entry name" value="Glutamine synthetase/guanido kinase"/>
    <property type="match status" value="1"/>
</dbReference>
<evidence type="ECO:0000256" key="3">
    <source>
        <dbReference type="ARBA" id="ARBA00022777"/>
    </source>
</evidence>
<comment type="caution">
    <text evidence="7">The sequence shown here is derived from an EMBL/GenBank/DDBJ whole genome shotgun (WGS) entry which is preliminary data.</text>
</comment>
<evidence type="ECO:0000313" key="7">
    <source>
        <dbReference type="EMBL" id="CAE7510416.1"/>
    </source>
</evidence>
<accession>A0A812T0H5</accession>
<name>A0A812T0H5_9DINO</name>
<feature type="binding site" evidence="5">
    <location>
        <begin position="31"/>
        <end position="35"/>
    </location>
    <ligand>
        <name>ATP</name>
        <dbReference type="ChEBI" id="CHEBI:30616"/>
    </ligand>
</feature>